<dbReference type="eggNOG" id="ENOG502SI9I">
    <property type="taxonomic scope" value="Eukaryota"/>
</dbReference>
<dbReference type="InterPro" id="IPR011047">
    <property type="entry name" value="Quinoprotein_ADH-like_sf"/>
</dbReference>
<dbReference type="InterPro" id="IPR053143">
    <property type="entry name" value="Arylsulfate_ST"/>
</dbReference>
<proteinExistence type="predicted"/>
<dbReference type="EMBL" id="KB446562">
    <property type="protein sequence ID" value="EME79570.1"/>
    <property type="molecule type" value="Genomic_DNA"/>
</dbReference>
<protein>
    <recommendedName>
        <fullName evidence="3">Arylsulfotransferase</fullName>
    </recommendedName>
</protein>
<accession>M2YP81</accession>
<sequence length="535" mass="60516">HQRPDILNPVLKIHSYNPPSLSPGYIFLSTWSSEETSDIQNSPYIFSNDGVSPKKSILQFPIPHLLQRHENSIRQGHIALFDDRYRLLRVISAPDGGGAVDFHEFRLFDDGKTAVVVGLRAMQGDLSQFGIREGVGWVLDSVFWVVDLEKDNKVRFEWRASEHVGFGESVLGPSLHRFAGMSWKYAYDFFHINSVDRFKNGDFLISARHTDTLYRIDGRDGSIVWRLGSKNSSFQLLDFNFSAQHDARILEESDGKVVVSLFDNAYNGKRTTSNSSSAIVFEVDTKANESRLLKQFFPTIKGLAQNQGSMQNLPDGHTLVSWGLIAEFSEFDQQGKTVLDVAFAETTTRAYRVRKFDWIGRPDESEIALYLYARTNSSSVYFWMSWNGATEVRKWRMLREDGRVLDTCDWEGFETGFDVETFVSSGYVEAVAEDGKTLGRSKVVKTFVPPESMAKVCGDMHCMMQVFPSKATAVKDSAKGRKRGLLLSSCNTAWDMTWLSMVSGVLIGFLASRVRWSTIINIRIITALLERFRVG</sequence>
<dbReference type="Proteomes" id="UP000016932">
    <property type="component" value="Unassembled WGS sequence"/>
</dbReference>
<dbReference type="AlphaFoldDB" id="M2YP81"/>
<gene>
    <name evidence="1" type="ORF">MYCFIDRAFT_37693</name>
</gene>
<dbReference type="InterPro" id="IPR039535">
    <property type="entry name" value="ASST-like"/>
</dbReference>
<dbReference type="Pfam" id="PF14269">
    <property type="entry name" value="Arylsulfotran_2"/>
    <property type="match status" value="1"/>
</dbReference>
<evidence type="ECO:0000313" key="2">
    <source>
        <dbReference type="Proteomes" id="UP000016932"/>
    </source>
</evidence>
<organism evidence="1 2">
    <name type="scientific">Pseudocercospora fijiensis (strain CIRAD86)</name>
    <name type="common">Black leaf streak disease fungus</name>
    <name type="synonym">Mycosphaerella fijiensis</name>
    <dbReference type="NCBI Taxonomy" id="383855"/>
    <lineage>
        <taxon>Eukaryota</taxon>
        <taxon>Fungi</taxon>
        <taxon>Dikarya</taxon>
        <taxon>Ascomycota</taxon>
        <taxon>Pezizomycotina</taxon>
        <taxon>Dothideomycetes</taxon>
        <taxon>Dothideomycetidae</taxon>
        <taxon>Mycosphaerellales</taxon>
        <taxon>Mycosphaerellaceae</taxon>
        <taxon>Pseudocercospora</taxon>
    </lineage>
</organism>
<dbReference type="HOGENOM" id="CLU_018249_1_0_1"/>
<evidence type="ECO:0000313" key="1">
    <source>
        <dbReference type="EMBL" id="EME79570.1"/>
    </source>
</evidence>
<reference evidence="1 2" key="1">
    <citation type="journal article" date="2012" name="PLoS Pathog.">
        <title>Diverse lifestyles and strategies of plant pathogenesis encoded in the genomes of eighteen Dothideomycetes fungi.</title>
        <authorList>
            <person name="Ohm R.A."/>
            <person name="Feau N."/>
            <person name="Henrissat B."/>
            <person name="Schoch C.L."/>
            <person name="Horwitz B.A."/>
            <person name="Barry K.W."/>
            <person name="Condon B.J."/>
            <person name="Copeland A.C."/>
            <person name="Dhillon B."/>
            <person name="Glaser F."/>
            <person name="Hesse C.N."/>
            <person name="Kosti I."/>
            <person name="LaButti K."/>
            <person name="Lindquist E.A."/>
            <person name="Lucas S."/>
            <person name="Salamov A.A."/>
            <person name="Bradshaw R.E."/>
            <person name="Ciuffetti L."/>
            <person name="Hamelin R.C."/>
            <person name="Kema G.H.J."/>
            <person name="Lawrence C."/>
            <person name="Scott J.A."/>
            <person name="Spatafora J.W."/>
            <person name="Turgeon B.G."/>
            <person name="de Wit P.J.G.M."/>
            <person name="Zhong S."/>
            <person name="Goodwin S.B."/>
            <person name="Grigoriev I.V."/>
        </authorList>
    </citation>
    <scope>NUCLEOTIDE SEQUENCE [LARGE SCALE GENOMIC DNA]</scope>
    <source>
        <strain evidence="1 2">CIRAD86</strain>
    </source>
</reference>
<dbReference type="PANTHER" id="PTHR35340:SF9">
    <property type="entry name" value="ASST-DOMAIN-CONTAINING PROTEIN"/>
    <property type="match status" value="1"/>
</dbReference>
<name>M2YP81_PSEFD</name>
<evidence type="ECO:0008006" key="3">
    <source>
        <dbReference type="Google" id="ProtNLM"/>
    </source>
</evidence>
<feature type="non-terminal residue" evidence="1">
    <location>
        <position position="1"/>
    </location>
</feature>
<dbReference type="SUPFAM" id="SSF50998">
    <property type="entry name" value="Quinoprotein alcohol dehydrogenase-like"/>
    <property type="match status" value="1"/>
</dbReference>
<dbReference type="KEGG" id="pfj:MYCFIDRAFT_37693"/>
<dbReference type="OrthoDB" id="5427350at2759"/>
<dbReference type="GeneID" id="19339202"/>
<dbReference type="PANTHER" id="PTHR35340">
    <property type="entry name" value="PQQ ENZYME REPEAT PROTEIN-RELATED"/>
    <property type="match status" value="1"/>
</dbReference>
<keyword evidence="2" id="KW-1185">Reference proteome</keyword>
<dbReference type="VEuPathDB" id="FungiDB:MYCFIDRAFT_37693"/>
<dbReference type="RefSeq" id="XP_007929694.1">
    <property type="nucleotide sequence ID" value="XM_007931503.1"/>
</dbReference>